<dbReference type="CDD" id="cd01948">
    <property type="entry name" value="EAL"/>
    <property type="match status" value="1"/>
</dbReference>
<dbReference type="SUPFAM" id="SSF55073">
    <property type="entry name" value="Nucleotide cyclase"/>
    <property type="match status" value="1"/>
</dbReference>
<evidence type="ECO:0000313" key="5">
    <source>
        <dbReference type="EMBL" id="MCB5225340.1"/>
    </source>
</evidence>
<accession>A0ABS8BZ53</accession>
<dbReference type="InterPro" id="IPR043128">
    <property type="entry name" value="Rev_trsase/Diguanyl_cyclase"/>
</dbReference>
<dbReference type="Proteomes" id="UP000633814">
    <property type="component" value="Unassembled WGS sequence"/>
</dbReference>
<keyword evidence="1" id="KW-1133">Transmembrane helix</keyword>
<dbReference type="SMART" id="SM00052">
    <property type="entry name" value="EAL"/>
    <property type="match status" value="1"/>
</dbReference>
<sequence length="627" mass="70425">MTHLKSTFCVALFSISLPATAANQPIMEGAFLLSTLTICLLVVALILTMRSLAIKSHKLKQFRTSFSDLLSETSGVIAVLDKNLVLRNGSGTLKRLLKADDSATISAPLNLYADPDGKTLLDNDIKLALRTNGKWQGEAWLLNERQREAFELSIHSVQPDNVRNTTYLMYGQNISELRKENQLQLQQQTRDSLTLLPNNKVFDELLKMVLQSCDAHYPSAAVIFIHLTPSYDNKHNEAKLQQQLPEIAAKLQQVLPRKLLLARYKTDGFVVLVPPHLCNHNSSIYLNQLAHKILAGINQPGSDDSKAIEVFAHLGISISPNDGIDAESLLNSAEKAAYKASQQGQNNLCFADSGSQEQAPDYLAMETELYRSAAQGEFELYYQPKFSISSNRIIGYEALLRWPSPRRGMLPPPTFMPLVEETGLIISLDRLVFRKACQQVKYWQQTGLMRGRLALNISNQQFEQADFLRFMQNTLQDAEVSASLFELELPETIFTQPTVWLRERMHSLDKMGFRLILDNFGEGVSSLTQLRQHPLHGVKLSPTLTKYIEQQEQQRNICATLIRLANYLTLDVTATNIETEMQAYLLHVMGCDNQQGHRFSKAVPADEIGQLLLKENNLLNNTNLASG</sequence>
<dbReference type="PANTHER" id="PTHR44757">
    <property type="entry name" value="DIGUANYLATE CYCLASE DGCP"/>
    <property type="match status" value="1"/>
</dbReference>
<dbReference type="EMBL" id="JAEINI020000001">
    <property type="protein sequence ID" value="MCB5225340.1"/>
    <property type="molecule type" value="Genomic_DNA"/>
</dbReference>
<gene>
    <name evidence="5" type="ORF">JAO78_000720</name>
</gene>
<dbReference type="NCBIfam" id="TIGR00254">
    <property type="entry name" value="GGDEF"/>
    <property type="match status" value="1"/>
</dbReference>
<keyword evidence="1" id="KW-0472">Membrane</keyword>
<feature type="transmembrane region" description="Helical" evidence="1">
    <location>
        <begin position="31"/>
        <end position="53"/>
    </location>
</feature>
<keyword evidence="1" id="KW-0812">Transmembrane</keyword>
<evidence type="ECO:0000313" key="6">
    <source>
        <dbReference type="Proteomes" id="UP000633814"/>
    </source>
</evidence>
<dbReference type="InterPro" id="IPR052155">
    <property type="entry name" value="Biofilm_reg_signaling"/>
</dbReference>
<dbReference type="CDD" id="cd01949">
    <property type="entry name" value="GGDEF"/>
    <property type="match status" value="1"/>
</dbReference>
<evidence type="ECO:0000256" key="2">
    <source>
        <dbReference type="SAM" id="SignalP"/>
    </source>
</evidence>
<reference evidence="5 6" key="1">
    <citation type="submission" date="2021-10" db="EMBL/GenBank/DDBJ databases">
        <title>Alishewanella koreense sp. nov. isolated from seawater of southwestern coast in South Korea and the proposal for the reclassification of Rheinheimera perlucida and Rheinheimera tuosuensis as Arsukibacterium perlucida and Arsukibacterium tuosuensis.</title>
        <authorList>
            <person name="Kim K.H."/>
            <person name="Ruan W."/>
            <person name="Kim K.R."/>
            <person name="Baek J.H."/>
            <person name="Jeon C.O."/>
        </authorList>
    </citation>
    <scope>NUCLEOTIDE SEQUENCE [LARGE SCALE GENOMIC DNA]</scope>
    <source>
        <strain evidence="5 6">16-MA</strain>
    </source>
</reference>
<evidence type="ECO:0000259" key="4">
    <source>
        <dbReference type="PROSITE" id="PS50887"/>
    </source>
</evidence>
<evidence type="ECO:0000256" key="1">
    <source>
        <dbReference type="SAM" id="Phobius"/>
    </source>
</evidence>
<keyword evidence="6" id="KW-1185">Reference proteome</keyword>
<dbReference type="PANTHER" id="PTHR44757:SF2">
    <property type="entry name" value="BIOFILM ARCHITECTURE MAINTENANCE PROTEIN MBAA"/>
    <property type="match status" value="1"/>
</dbReference>
<dbReference type="InterPro" id="IPR029787">
    <property type="entry name" value="Nucleotide_cyclase"/>
</dbReference>
<feature type="chain" id="PRO_5046113186" evidence="2">
    <location>
        <begin position="22"/>
        <end position="627"/>
    </location>
</feature>
<dbReference type="InterPro" id="IPR035919">
    <property type="entry name" value="EAL_sf"/>
</dbReference>
<keyword evidence="2" id="KW-0732">Signal</keyword>
<comment type="caution">
    <text evidence="5">The sequence shown here is derived from an EMBL/GenBank/DDBJ whole genome shotgun (WGS) entry which is preliminary data.</text>
</comment>
<dbReference type="PROSITE" id="PS50887">
    <property type="entry name" value="GGDEF"/>
    <property type="match status" value="1"/>
</dbReference>
<evidence type="ECO:0000259" key="3">
    <source>
        <dbReference type="PROSITE" id="PS50883"/>
    </source>
</evidence>
<organism evidence="5 6">
    <name type="scientific">Alishewanella maricola</name>
    <dbReference type="NCBI Taxonomy" id="2795740"/>
    <lineage>
        <taxon>Bacteria</taxon>
        <taxon>Pseudomonadati</taxon>
        <taxon>Pseudomonadota</taxon>
        <taxon>Gammaproteobacteria</taxon>
        <taxon>Alteromonadales</taxon>
        <taxon>Alteromonadaceae</taxon>
        <taxon>Alishewanella</taxon>
    </lineage>
</organism>
<dbReference type="RefSeq" id="WP_226749436.1">
    <property type="nucleotide sequence ID" value="NZ_JAEINI020000001.1"/>
</dbReference>
<dbReference type="InterPro" id="IPR001633">
    <property type="entry name" value="EAL_dom"/>
</dbReference>
<dbReference type="Gene3D" id="3.30.70.270">
    <property type="match status" value="1"/>
</dbReference>
<dbReference type="Pfam" id="PF00990">
    <property type="entry name" value="GGDEF"/>
    <property type="match status" value="1"/>
</dbReference>
<name>A0ABS8BZ53_9ALTE</name>
<feature type="domain" description="EAL" evidence="3">
    <location>
        <begin position="362"/>
        <end position="616"/>
    </location>
</feature>
<proteinExistence type="predicted"/>
<dbReference type="Gene3D" id="3.20.20.450">
    <property type="entry name" value="EAL domain"/>
    <property type="match status" value="1"/>
</dbReference>
<dbReference type="InterPro" id="IPR000160">
    <property type="entry name" value="GGDEF_dom"/>
</dbReference>
<dbReference type="Pfam" id="PF00563">
    <property type="entry name" value="EAL"/>
    <property type="match status" value="1"/>
</dbReference>
<dbReference type="SUPFAM" id="SSF141868">
    <property type="entry name" value="EAL domain-like"/>
    <property type="match status" value="1"/>
</dbReference>
<dbReference type="PROSITE" id="PS50883">
    <property type="entry name" value="EAL"/>
    <property type="match status" value="1"/>
</dbReference>
<protein>
    <submittedName>
        <fullName evidence="5">Bifunctional diguanylate cyclase/phosphodiesterase</fullName>
    </submittedName>
</protein>
<dbReference type="SMART" id="SM00267">
    <property type="entry name" value="GGDEF"/>
    <property type="match status" value="1"/>
</dbReference>
<feature type="signal peptide" evidence="2">
    <location>
        <begin position="1"/>
        <end position="21"/>
    </location>
</feature>
<feature type="domain" description="GGDEF" evidence="4">
    <location>
        <begin position="218"/>
        <end position="353"/>
    </location>
</feature>